<dbReference type="InterPro" id="IPR001789">
    <property type="entry name" value="Sig_transdc_resp-reg_receiver"/>
</dbReference>
<dbReference type="Pfam" id="PF00072">
    <property type="entry name" value="Response_reg"/>
    <property type="match status" value="1"/>
</dbReference>
<dbReference type="Proteomes" id="UP000294829">
    <property type="component" value="Unassembled WGS sequence"/>
</dbReference>
<keyword evidence="1" id="KW-0597">Phosphoprotein</keyword>
<gene>
    <name evidence="3" type="ORF">E2I14_13235</name>
</gene>
<dbReference type="SMART" id="SM00448">
    <property type="entry name" value="REC"/>
    <property type="match status" value="1"/>
</dbReference>
<organism evidence="3 4">
    <name type="scientific">Sapientia aquatica</name>
    <dbReference type="NCBI Taxonomy" id="1549640"/>
    <lineage>
        <taxon>Bacteria</taxon>
        <taxon>Pseudomonadati</taxon>
        <taxon>Pseudomonadota</taxon>
        <taxon>Betaproteobacteria</taxon>
        <taxon>Burkholderiales</taxon>
        <taxon>Oxalobacteraceae</taxon>
        <taxon>Sapientia</taxon>
    </lineage>
</organism>
<evidence type="ECO:0000259" key="2">
    <source>
        <dbReference type="PROSITE" id="PS50110"/>
    </source>
</evidence>
<dbReference type="InterPro" id="IPR052048">
    <property type="entry name" value="ST_Response_Regulator"/>
</dbReference>
<dbReference type="AlphaFoldDB" id="A0A4R5VYF9"/>
<evidence type="ECO:0000313" key="4">
    <source>
        <dbReference type="Proteomes" id="UP000294829"/>
    </source>
</evidence>
<dbReference type="PANTHER" id="PTHR43228:SF1">
    <property type="entry name" value="TWO-COMPONENT RESPONSE REGULATOR ARR22"/>
    <property type="match status" value="1"/>
</dbReference>
<keyword evidence="4" id="KW-1185">Reference proteome</keyword>
<dbReference type="InterPro" id="IPR011006">
    <property type="entry name" value="CheY-like_superfamily"/>
</dbReference>
<dbReference type="RefSeq" id="WP_133329301.1">
    <property type="nucleotide sequence ID" value="NZ_SMYL01000007.1"/>
</dbReference>
<evidence type="ECO:0000313" key="3">
    <source>
        <dbReference type="EMBL" id="TDK64406.1"/>
    </source>
</evidence>
<sequence length="151" mass="16801">MIPKLHFLIVDDLPSMRGIIVRTLRELDYTKFSEAEDGKKALQLLRSTGLQAPIDFVITDWDMPNTNGLSLIKTIRSDKKFNHLPVLIIAAEAKKENIIAAMNAGADGFIVKPFAAVTLDTKIDAILVKREPLLSEKQPNSETQHMASYSP</sequence>
<dbReference type="PROSITE" id="PS50110">
    <property type="entry name" value="RESPONSE_REGULATORY"/>
    <property type="match status" value="1"/>
</dbReference>
<evidence type="ECO:0000256" key="1">
    <source>
        <dbReference type="PROSITE-ProRule" id="PRU00169"/>
    </source>
</evidence>
<proteinExistence type="predicted"/>
<dbReference type="PANTHER" id="PTHR43228">
    <property type="entry name" value="TWO-COMPONENT RESPONSE REGULATOR"/>
    <property type="match status" value="1"/>
</dbReference>
<name>A0A4R5VYF9_9BURK</name>
<dbReference type="Gene3D" id="3.40.50.2300">
    <property type="match status" value="1"/>
</dbReference>
<protein>
    <submittedName>
        <fullName evidence="3">Response regulator</fullName>
    </submittedName>
</protein>
<reference evidence="3 4" key="1">
    <citation type="submission" date="2019-03" db="EMBL/GenBank/DDBJ databases">
        <title>Sapientia aquatica gen. nov., sp. nov., isolated from a crater lake.</title>
        <authorList>
            <person name="Felfoldi T."/>
            <person name="Szabo A."/>
            <person name="Toth E."/>
            <person name="Schumann P."/>
            <person name="Keki Z."/>
            <person name="Marialigeti K."/>
            <person name="Mathe I."/>
        </authorList>
    </citation>
    <scope>NUCLEOTIDE SEQUENCE [LARGE SCALE GENOMIC DNA]</scope>
    <source>
        <strain evidence="3 4">SA-152</strain>
    </source>
</reference>
<accession>A0A4R5VYF9</accession>
<feature type="domain" description="Response regulatory" evidence="2">
    <location>
        <begin position="6"/>
        <end position="127"/>
    </location>
</feature>
<comment type="caution">
    <text evidence="3">The sequence shown here is derived from an EMBL/GenBank/DDBJ whole genome shotgun (WGS) entry which is preliminary data.</text>
</comment>
<dbReference type="GO" id="GO:0000160">
    <property type="term" value="P:phosphorelay signal transduction system"/>
    <property type="evidence" value="ECO:0007669"/>
    <property type="project" value="InterPro"/>
</dbReference>
<feature type="modified residue" description="4-aspartylphosphate" evidence="1">
    <location>
        <position position="60"/>
    </location>
</feature>
<dbReference type="EMBL" id="SMYL01000007">
    <property type="protein sequence ID" value="TDK64406.1"/>
    <property type="molecule type" value="Genomic_DNA"/>
</dbReference>
<dbReference type="SUPFAM" id="SSF52172">
    <property type="entry name" value="CheY-like"/>
    <property type="match status" value="1"/>
</dbReference>
<dbReference type="OrthoDB" id="9801101at2"/>